<protein>
    <submittedName>
        <fullName evidence="1">GLPGLI family protein</fullName>
    </submittedName>
</protein>
<sequence length="286" mass="34079">MVNIEALLTICTMRNLIILLLLILCQYNSLFSQNHRFFYEFQYKTEPEGREISKDILLLTIKGSDITFLSNKFVEIDSINANSKFQKQYINPQYNSILQYSNINKIFTSYKKLDLDYYNYDFNVDLKWKIHNEKKTILGFSVQKSTTKYSGRNWIVWFSNEIQLPYGPHVFYGLPGLVLEAYDDKKNFHYQMIKSSNSLSHNFNLSNIFEEPPSKIQAKDWKRVQINYYNNPLYNYKTIGWIMYNKDGSQFTSKDYKELELQIKDGMRKYNNPIELDEKIDFAILK</sequence>
<evidence type="ECO:0000313" key="1">
    <source>
        <dbReference type="EMBL" id="VFB02803.1"/>
    </source>
</evidence>
<evidence type="ECO:0000313" key="2">
    <source>
        <dbReference type="Proteomes" id="UP000290013"/>
    </source>
</evidence>
<accession>A0A4U8W9R8</accession>
<proteinExistence type="predicted"/>
<dbReference type="NCBIfam" id="TIGR01200">
    <property type="entry name" value="GLPGLI"/>
    <property type="match status" value="1"/>
</dbReference>
<dbReference type="KEGG" id="ctai:NCTC12078_00784"/>
<dbReference type="EMBL" id="LR215974">
    <property type="protein sequence ID" value="VFB02803.1"/>
    <property type="molecule type" value="Genomic_DNA"/>
</dbReference>
<reference evidence="1 2" key="1">
    <citation type="submission" date="2019-02" db="EMBL/GenBank/DDBJ databases">
        <authorList>
            <consortium name="Pathogen Informatics"/>
        </authorList>
    </citation>
    <scope>NUCLEOTIDE SEQUENCE [LARGE SCALE GENOMIC DNA]</scope>
    <source>
        <strain evidence="1 2">3012STDY6944375</strain>
    </source>
</reference>
<organism evidence="1 2">
    <name type="scientific">Chryseobacterium taihuense</name>
    <dbReference type="NCBI Taxonomy" id="1141221"/>
    <lineage>
        <taxon>Bacteria</taxon>
        <taxon>Pseudomonadati</taxon>
        <taxon>Bacteroidota</taxon>
        <taxon>Flavobacteriia</taxon>
        <taxon>Flavobacteriales</taxon>
        <taxon>Weeksellaceae</taxon>
        <taxon>Chryseobacterium group</taxon>
        <taxon>Chryseobacterium</taxon>
    </lineage>
</organism>
<dbReference type="Pfam" id="PF22252">
    <property type="entry name" value="PNGase_F-II_N"/>
    <property type="match status" value="1"/>
</dbReference>
<gene>
    <name evidence="1" type="ORF">NCTC12078_00784</name>
</gene>
<dbReference type="InterPro" id="IPR005901">
    <property type="entry name" value="GLPGLI"/>
</dbReference>
<name>A0A4U8W9R8_9FLAO</name>
<dbReference type="Proteomes" id="UP000290013">
    <property type="component" value="Chromosome"/>
</dbReference>
<dbReference type="AlphaFoldDB" id="A0A4U8W9R8"/>